<feature type="region of interest" description="Disordered" evidence="1">
    <location>
        <begin position="95"/>
        <end position="124"/>
    </location>
</feature>
<feature type="compositionally biased region" description="Basic and acidic residues" evidence="1">
    <location>
        <begin position="254"/>
        <end position="265"/>
    </location>
</feature>
<dbReference type="STRING" id="1569628.A0A316V057"/>
<dbReference type="AlphaFoldDB" id="A0A316V057"/>
<accession>A0A316V057</accession>
<feature type="region of interest" description="Disordered" evidence="1">
    <location>
        <begin position="251"/>
        <end position="281"/>
    </location>
</feature>
<dbReference type="GeneID" id="37031284"/>
<evidence type="ECO:0008006" key="4">
    <source>
        <dbReference type="Google" id="ProtNLM"/>
    </source>
</evidence>
<dbReference type="EMBL" id="KZ819662">
    <property type="protein sequence ID" value="PWN30926.1"/>
    <property type="molecule type" value="Genomic_DNA"/>
</dbReference>
<feature type="compositionally biased region" description="Basic and acidic residues" evidence="1">
    <location>
        <begin position="12"/>
        <end position="29"/>
    </location>
</feature>
<dbReference type="OrthoDB" id="2552978at2759"/>
<feature type="region of interest" description="Disordered" evidence="1">
    <location>
        <begin position="1"/>
        <end position="49"/>
    </location>
</feature>
<dbReference type="Proteomes" id="UP000245884">
    <property type="component" value="Unassembled WGS sequence"/>
</dbReference>
<feature type="compositionally biased region" description="Basic and acidic residues" evidence="1">
    <location>
        <begin position="296"/>
        <end position="305"/>
    </location>
</feature>
<feature type="compositionally biased region" description="Basic and acidic residues" evidence="1">
    <location>
        <begin position="337"/>
        <end position="346"/>
    </location>
</feature>
<name>A0A316V057_9BASI</name>
<protein>
    <recommendedName>
        <fullName evidence="4">SURP motif domain-containing protein</fullName>
    </recommendedName>
</protein>
<reference evidence="2 3" key="1">
    <citation type="journal article" date="2018" name="Mol. Biol. Evol.">
        <title>Broad Genomic Sampling Reveals a Smut Pathogenic Ancestry of the Fungal Clade Ustilaginomycotina.</title>
        <authorList>
            <person name="Kijpornyongpan T."/>
            <person name="Mondo S.J."/>
            <person name="Barry K."/>
            <person name="Sandor L."/>
            <person name="Lee J."/>
            <person name="Lipzen A."/>
            <person name="Pangilinan J."/>
            <person name="LaButti K."/>
            <person name="Hainaut M."/>
            <person name="Henrissat B."/>
            <person name="Grigoriev I.V."/>
            <person name="Spatafora J.W."/>
            <person name="Aime M.C."/>
        </authorList>
    </citation>
    <scope>NUCLEOTIDE SEQUENCE [LARGE SCALE GENOMIC DNA]</scope>
    <source>
        <strain evidence="2 3">MCA 5214</strain>
    </source>
</reference>
<dbReference type="RefSeq" id="XP_025365538.1">
    <property type="nucleotide sequence ID" value="XM_025509461.1"/>
</dbReference>
<feature type="compositionally biased region" description="Basic and acidic residues" evidence="1">
    <location>
        <begin position="95"/>
        <end position="113"/>
    </location>
</feature>
<evidence type="ECO:0000256" key="1">
    <source>
        <dbReference type="SAM" id="MobiDB-lite"/>
    </source>
</evidence>
<evidence type="ECO:0000313" key="3">
    <source>
        <dbReference type="Proteomes" id="UP000245884"/>
    </source>
</evidence>
<organism evidence="2 3">
    <name type="scientific">Jaminaea rosea</name>
    <dbReference type="NCBI Taxonomy" id="1569628"/>
    <lineage>
        <taxon>Eukaryota</taxon>
        <taxon>Fungi</taxon>
        <taxon>Dikarya</taxon>
        <taxon>Basidiomycota</taxon>
        <taxon>Ustilaginomycotina</taxon>
        <taxon>Exobasidiomycetes</taxon>
        <taxon>Microstromatales</taxon>
        <taxon>Microstromatales incertae sedis</taxon>
        <taxon>Jaminaea</taxon>
    </lineage>
</organism>
<gene>
    <name evidence="2" type="ORF">BDZ90DRAFT_28258</name>
</gene>
<feature type="region of interest" description="Disordered" evidence="1">
    <location>
        <begin position="296"/>
        <end position="370"/>
    </location>
</feature>
<proteinExistence type="predicted"/>
<evidence type="ECO:0000313" key="2">
    <source>
        <dbReference type="EMBL" id="PWN30926.1"/>
    </source>
</evidence>
<keyword evidence="3" id="KW-1185">Reference proteome</keyword>
<sequence length="370" mass="40744">MPDSSSSHHSRRMVEERESFKRPRYDDGCRYAAAGPSSSKQRRVRAAEEDMISKVADNLLPPSDAFENAAAARAADPLGLNQALWEKGWEGGRLYADRSQVDDQDKLSPHPSDEEGASDFSDAEERAAYISVRRAGRIERQNQQRKRELEERRLARMQAIEAADPSASGASSTAFPWGEPVPLTKSTFDLMLRTATAVGSSAKPKQLELRILTHHGRDERFAFLRKEGGGRANEIWERLKAGEKLSWEDVDPDAEVKREGKDKEAMTGLLSGYDSDDGSEDNVACEVGVEKVEVEAGEDVERKAEQATAASALGEYRPAGPVDFVESKPEPASVEEAEQKARDRIARARQWASQQREAKQAASAATGTKA</sequence>